<dbReference type="PROSITE" id="PS50977">
    <property type="entry name" value="HTH_TETR_2"/>
    <property type="match status" value="1"/>
</dbReference>
<dbReference type="RefSeq" id="WP_240171138.1">
    <property type="nucleotide sequence ID" value="NZ_CP092365.1"/>
</dbReference>
<feature type="DNA-binding region" description="H-T-H motif" evidence="2">
    <location>
        <begin position="37"/>
        <end position="56"/>
    </location>
</feature>
<dbReference type="InterPro" id="IPR023772">
    <property type="entry name" value="DNA-bd_HTH_TetR-type_CS"/>
</dbReference>
<accession>A0ABY3U172</accession>
<dbReference type="PROSITE" id="PS01081">
    <property type="entry name" value="HTH_TETR_1"/>
    <property type="match status" value="1"/>
</dbReference>
<sequence length="214" mass="23413">MRTHGWGGSPPATDSEAVERITDAAAALIDRGVTDVSILQVAKHLGISRATVYRYFPDTTALVATTLQRTAEEFRAGLAVALAGITDPADAVVEGVALTLERLREHRRFQLVFSDPARGQYLPAITSPDALHAGRRIVDQFDVDWKSLGWSPADMDELVELMLRMVQSQLIDPGHPARTSAELRRYLHRWIAPAVIALHPPEPGGGKAAPRRSR</sequence>
<dbReference type="InterPro" id="IPR050109">
    <property type="entry name" value="HTH-type_TetR-like_transc_reg"/>
</dbReference>
<feature type="domain" description="HTH tetR-type" evidence="3">
    <location>
        <begin position="14"/>
        <end position="74"/>
    </location>
</feature>
<evidence type="ECO:0000259" key="3">
    <source>
        <dbReference type="PROSITE" id="PS50977"/>
    </source>
</evidence>
<reference evidence="4" key="1">
    <citation type="submission" date="2022-08" db="EMBL/GenBank/DDBJ databases">
        <title>Complete genome sequence of 14 non-tuberculosis mycobacteria type-strains.</title>
        <authorList>
            <person name="Igarashi Y."/>
            <person name="Osugi A."/>
            <person name="Mitarai S."/>
        </authorList>
    </citation>
    <scope>NUCLEOTIDE SEQUENCE</scope>
    <source>
        <strain evidence="4">DSM 45575</strain>
    </source>
</reference>
<gene>
    <name evidence="4" type="ORF">MIU77_00320</name>
</gene>
<dbReference type="Gene3D" id="1.10.357.10">
    <property type="entry name" value="Tetracycline Repressor, domain 2"/>
    <property type="match status" value="1"/>
</dbReference>
<dbReference type="EMBL" id="CP092365">
    <property type="protein sequence ID" value="ULN52879.1"/>
    <property type="molecule type" value="Genomic_DNA"/>
</dbReference>
<dbReference type="SUPFAM" id="SSF46689">
    <property type="entry name" value="Homeodomain-like"/>
    <property type="match status" value="1"/>
</dbReference>
<dbReference type="PANTHER" id="PTHR30055">
    <property type="entry name" value="HTH-TYPE TRANSCRIPTIONAL REGULATOR RUTR"/>
    <property type="match status" value="1"/>
</dbReference>
<evidence type="ECO:0000256" key="1">
    <source>
        <dbReference type="ARBA" id="ARBA00023125"/>
    </source>
</evidence>
<dbReference type="InterPro" id="IPR009057">
    <property type="entry name" value="Homeodomain-like_sf"/>
</dbReference>
<dbReference type="Pfam" id="PF00440">
    <property type="entry name" value="TetR_N"/>
    <property type="match status" value="1"/>
</dbReference>
<keyword evidence="5" id="KW-1185">Reference proteome</keyword>
<evidence type="ECO:0000313" key="5">
    <source>
        <dbReference type="Proteomes" id="UP001055200"/>
    </source>
</evidence>
<protein>
    <submittedName>
        <fullName evidence="4">TetR/AcrR family transcriptional regulator</fullName>
    </submittedName>
</protein>
<evidence type="ECO:0000313" key="4">
    <source>
        <dbReference type="EMBL" id="ULN52879.1"/>
    </source>
</evidence>
<organism evidence="4 5">
    <name type="scientific">Mycolicibacillus parakoreensis</name>
    <dbReference type="NCBI Taxonomy" id="1069221"/>
    <lineage>
        <taxon>Bacteria</taxon>
        <taxon>Bacillati</taxon>
        <taxon>Actinomycetota</taxon>
        <taxon>Actinomycetes</taxon>
        <taxon>Mycobacteriales</taxon>
        <taxon>Mycobacteriaceae</taxon>
        <taxon>Mycolicibacillus</taxon>
    </lineage>
</organism>
<evidence type="ECO:0000256" key="2">
    <source>
        <dbReference type="PROSITE-ProRule" id="PRU00335"/>
    </source>
</evidence>
<dbReference type="InterPro" id="IPR001647">
    <property type="entry name" value="HTH_TetR"/>
</dbReference>
<dbReference type="PANTHER" id="PTHR30055:SF223">
    <property type="entry name" value="HTH-TYPE TRANSCRIPTIONAL REGULATOR UIDR"/>
    <property type="match status" value="1"/>
</dbReference>
<name>A0ABY3U172_9MYCO</name>
<dbReference type="Proteomes" id="UP001055200">
    <property type="component" value="Chromosome"/>
</dbReference>
<proteinExistence type="predicted"/>
<keyword evidence="1 2" id="KW-0238">DNA-binding</keyword>